<dbReference type="EMBL" id="FPBK01000007">
    <property type="protein sequence ID" value="SFU55807.1"/>
    <property type="molecule type" value="Genomic_DNA"/>
</dbReference>
<dbReference type="PANTHER" id="PTHR47199">
    <property type="entry name" value="PHOTOSYSTEM II STABILITY/ASSEMBLY FACTOR HCF136, CHLOROPLASTIC"/>
    <property type="match status" value="1"/>
</dbReference>
<dbReference type="CDD" id="cd15482">
    <property type="entry name" value="Sialidase_non-viral"/>
    <property type="match status" value="1"/>
</dbReference>
<dbReference type="AlphaFoldDB" id="A0A1I7H540"/>
<evidence type="ECO:0000313" key="2">
    <source>
        <dbReference type="Proteomes" id="UP000199138"/>
    </source>
</evidence>
<dbReference type="Gene3D" id="2.130.10.10">
    <property type="entry name" value="YVTN repeat-like/Quinoprotein amine dehydrogenase"/>
    <property type="match status" value="1"/>
</dbReference>
<organism evidence="1 2">
    <name type="scientific">Pustulibacterium marinum</name>
    <dbReference type="NCBI Taxonomy" id="1224947"/>
    <lineage>
        <taxon>Bacteria</taxon>
        <taxon>Pseudomonadati</taxon>
        <taxon>Bacteroidota</taxon>
        <taxon>Flavobacteriia</taxon>
        <taxon>Flavobacteriales</taxon>
        <taxon>Flavobacteriaceae</taxon>
        <taxon>Pustulibacterium</taxon>
    </lineage>
</organism>
<name>A0A1I7H540_9FLAO</name>
<dbReference type="STRING" id="1224947.SAMN05216480_10770"/>
<dbReference type="Gene3D" id="2.120.10.10">
    <property type="match status" value="1"/>
</dbReference>
<dbReference type="OrthoDB" id="9813892at2"/>
<protein>
    <submittedName>
        <fullName evidence="1">BNR/Asp-box repeat-containing protein</fullName>
    </submittedName>
</protein>
<reference evidence="1 2" key="1">
    <citation type="submission" date="2016-10" db="EMBL/GenBank/DDBJ databases">
        <authorList>
            <person name="de Groot N.N."/>
        </authorList>
    </citation>
    <scope>NUCLEOTIDE SEQUENCE [LARGE SCALE GENOMIC DNA]</scope>
    <source>
        <strain evidence="1 2">CGMCC 1.12333</strain>
    </source>
</reference>
<dbReference type="Proteomes" id="UP000199138">
    <property type="component" value="Unassembled WGS sequence"/>
</dbReference>
<dbReference type="InterPro" id="IPR015943">
    <property type="entry name" value="WD40/YVTN_repeat-like_dom_sf"/>
</dbReference>
<accession>A0A1I7H540</accession>
<dbReference type="InterPro" id="IPR002860">
    <property type="entry name" value="BNR_rpt"/>
</dbReference>
<dbReference type="Pfam" id="PF02012">
    <property type="entry name" value="BNR"/>
    <property type="match status" value="1"/>
</dbReference>
<dbReference type="PROSITE" id="PS51257">
    <property type="entry name" value="PROKAR_LIPOPROTEIN"/>
    <property type="match status" value="1"/>
</dbReference>
<sequence>MNKIGLLILTIILVSCNEKKIATHNFSRVVVTPVYSDTCNIRALEVMNNGTVAFAGKDGFFGSYDPEKNVVRSNIKKYDSIYPEFRAAAHTSEDFFMLSVGNPALLYKTAGQGEMKPVYTEHHEKVFYDAMKFWNDKEGIAVGDATDDCASMIITRDGGKTWSKVACEKLPKIKDGEAFFAASNTNIAMVGNKTWIASGGSRSAILYSDDKGESWKLYETPFVSGSNSEGIFSIDFYDSLNGFAVGGNYTNPDEDTNNKAITNDGGKTWKIVANDKGVGYKSCVQYVPNGNANEIVAIGKNGIVYTQNAGNSWKKLSDEGFYTFRFINDSTAIAAGKNSIARLEFKS</sequence>
<dbReference type="PANTHER" id="PTHR47199:SF2">
    <property type="entry name" value="PHOTOSYSTEM II STABILITY_ASSEMBLY FACTOR HCF136, CHLOROPLASTIC"/>
    <property type="match status" value="1"/>
</dbReference>
<gene>
    <name evidence="1" type="ORF">SAMN05216480_10770</name>
</gene>
<dbReference type="RefSeq" id="WP_093025136.1">
    <property type="nucleotide sequence ID" value="NZ_FPBK01000007.1"/>
</dbReference>
<dbReference type="SUPFAM" id="SSF110296">
    <property type="entry name" value="Oligoxyloglucan reducing end-specific cellobiohydrolase"/>
    <property type="match status" value="1"/>
</dbReference>
<keyword evidence="2" id="KW-1185">Reference proteome</keyword>
<proteinExistence type="predicted"/>
<evidence type="ECO:0000313" key="1">
    <source>
        <dbReference type="EMBL" id="SFU55807.1"/>
    </source>
</evidence>